<dbReference type="PANTHER" id="PTHR31843">
    <property type="entry name" value="ALLENE OXIDE CYCLASE 4, CHLOROPLASTIC"/>
    <property type="match status" value="1"/>
</dbReference>
<evidence type="ECO:0000256" key="2">
    <source>
        <dbReference type="ARBA" id="ARBA00012209"/>
    </source>
</evidence>
<dbReference type="InterPro" id="IPR034871">
    <property type="entry name" value="Allene_oxi_cyc_sf"/>
</dbReference>
<keyword evidence="7" id="KW-1185">Reference proteome</keyword>
<organism evidence="6 7">
    <name type="scientific">Dongia soli</name>
    <dbReference type="NCBI Taxonomy" id="600628"/>
    <lineage>
        <taxon>Bacteria</taxon>
        <taxon>Pseudomonadati</taxon>
        <taxon>Pseudomonadota</taxon>
        <taxon>Alphaproteobacteria</taxon>
        <taxon>Rhodospirillales</taxon>
        <taxon>Dongiaceae</taxon>
        <taxon>Dongia</taxon>
    </lineage>
</organism>
<dbReference type="InterPro" id="IPR009410">
    <property type="entry name" value="Allene_ox_cyc"/>
</dbReference>
<evidence type="ECO:0000313" key="6">
    <source>
        <dbReference type="EMBL" id="MDY0884558.1"/>
    </source>
</evidence>
<dbReference type="Proteomes" id="UP001279642">
    <property type="component" value="Unassembled WGS sequence"/>
</dbReference>
<dbReference type="Gene3D" id="2.40.480.10">
    <property type="entry name" value="Allene oxide cyclase-like"/>
    <property type="match status" value="1"/>
</dbReference>
<dbReference type="SUPFAM" id="SSF141493">
    <property type="entry name" value="Allene oxide cyclase-like"/>
    <property type="match status" value="1"/>
</dbReference>
<gene>
    <name evidence="6" type="ORF">SMD27_17065</name>
</gene>
<keyword evidence="4" id="KW-0413">Isomerase</keyword>
<protein>
    <recommendedName>
        <fullName evidence="2">allene-oxide cyclase</fullName>
        <ecNumber evidence="2">5.3.99.6</ecNumber>
    </recommendedName>
</protein>
<evidence type="ECO:0000313" key="7">
    <source>
        <dbReference type="Proteomes" id="UP001279642"/>
    </source>
</evidence>
<reference evidence="6 7" key="1">
    <citation type="journal article" date="2016" name="Antonie Van Leeuwenhoek">
        <title>Dongia soli sp. nov., isolated from soil from Dokdo, Korea.</title>
        <authorList>
            <person name="Kim D.U."/>
            <person name="Lee H."/>
            <person name="Kim H."/>
            <person name="Kim S.G."/>
            <person name="Ka J.O."/>
        </authorList>
    </citation>
    <scope>NUCLEOTIDE SEQUENCE [LARGE SCALE GENOMIC DNA]</scope>
    <source>
        <strain evidence="6 7">D78</strain>
    </source>
</reference>
<comment type="caution">
    <text evidence="6">The sequence shown here is derived from an EMBL/GenBank/DDBJ whole genome shotgun (WGS) entry which is preliminary data.</text>
</comment>
<evidence type="ECO:0000256" key="3">
    <source>
        <dbReference type="ARBA" id="ARBA00022946"/>
    </source>
</evidence>
<evidence type="ECO:0000256" key="4">
    <source>
        <dbReference type="ARBA" id="ARBA00023235"/>
    </source>
</evidence>
<proteinExistence type="inferred from homology"/>
<dbReference type="PANTHER" id="PTHR31843:SF11">
    <property type="entry name" value="ALLENE OXIDE CYCLASE 4, CHLOROPLASTIC"/>
    <property type="match status" value="1"/>
</dbReference>
<dbReference type="EMBL" id="JAXCLW010000005">
    <property type="protein sequence ID" value="MDY0884558.1"/>
    <property type="molecule type" value="Genomic_DNA"/>
</dbReference>
<sequence length="149" mass="15733">MTKLLAGLAGLGAALAIGFLTTATARAEMTIVVVERATTDAVTDLGAKGDSAGDLLTFANDIYDEQNGKKIGTDNGWCIRTVAGKAWECFWTISLPKGQITVQGPFYDAGDSVLAVTGGTGSYTLVRGQMGLHARDDKGSEYDFKYSLR</sequence>
<evidence type="ECO:0000256" key="5">
    <source>
        <dbReference type="ARBA" id="ARBA00049891"/>
    </source>
</evidence>
<comment type="catalytic activity">
    <reaction evidence="5">
        <text>(9Z,13S,15Z)-12,13-epoxyoctadeca-9,11,15-trienoate = (9S,13S,15Z)-12-oxophyto-10,15-dienoate</text>
        <dbReference type="Rhea" id="RHEA:22592"/>
        <dbReference type="ChEBI" id="CHEBI:36438"/>
        <dbReference type="ChEBI" id="CHEBI:57411"/>
        <dbReference type="EC" id="5.3.99.6"/>
    </reaction>
</comment>
<dbReference type="EC" id="5.3.99.6" evidence="2"/>
<dbReference type="InterPro" id="IPR044859">
    <property type="entry name" value="Allene_oxi_cyc_Dirigent"/>
</dbReference>
<name>A0ABU5EEA6_9PROT</name>
<accession>A0ABU5EEA6</accession>
<dbReference type="RefSeq" id="WP_320509631.1">
    <property type="nucleotide sequence ID" value="NZ_JAXCLW010000005.1"/>
</dbReference>
<dbReference type="Pfam" id="PF06351">
    <property type="entry name" value="Allene_ox_cyc"/>
    <property type="match status" value="1"/>
</dbReference>
<keyword evidence="3" id="KW-0809">Transit peptide</keyword>
<comment type="similarity">
    <text evidence="1">Belongs to the allene oxide cyclase family.</text>
</comment>
<evidence type="ECO:0000256" key="1">
    <source>
        <dbReference type="ARBA" id="ARBA00007982"/>
    </source>
</evidence>